<dbReference type="InterPro" id="IPR053286">
    <property type="entry name" value="Nematode_rcpt-like_srab"/>
</dbReference>
<proteinExistence type="predicted"/>
<evidence type="ECO:0000313" key="6">
    <source>
        <dbReference type="Proteomes" id="UP000887581"/>
    </source>
</evidence>
<feature type="transmembrane region" description="Helical" evidence="5">
    <location>
        <begin position="183"/>
        <end position="200"/>
    </location>
</feature>
<feature type="transmembrane region" description="Helical" evidence="5">
    <location>
        <begin position="142"/>
        <end position="163"/>
    </location>
</feature>
<evidence type="ECO:0000313" key="7">
    <source>
        <dbReference type="WBParaSite" id="sdigi.contig144.g5183.t1"/>
    </source>
</evidence>
<evidence type="ECO:0000256" key="1">
    <source>
        <dbReference type="ARBA" id="ARBA00004141"/>
    </source>
</evidence>
<dbReference type="AlphaFoldDB" id="A0A915PLV1"/>
<keyword evidence="6" id="KW-1185">Reference proteome</keyword>
<feature type="transmembrane region" description="Helical" evidence="5">
    <location>
        <begin position="86"/>
        <end position="108"/>
    </location>
</feature>
<dbReference type="PANTHER" id="PTHR46561:SF11">
    <property type="entry name" value="SERPENTINE RECEPTOR CLASS ALPHA_BETA-14"/>
    <property type="match status" value="1"/>
</dbReference>
<sequence length="238" mass="26659">MRGPITITFLLNAASLPGIVIERAIATYFSSKYERFGRKIAVILIVIQSAIGSGTFLILAKDIKLYDSTTKTVYCSFAKDENSTNAAAIFVCYMIADLISAITFPILLSINKKFHRRKTQASLSERYQISENISSIQTLSPLVAFHSVLLAFYLGALGLYFAVNFNFSTKQFAVYLESVQQTPIYALTLPLAIIYTEKYVKKTTQKSREKAIGITGTEAAKHYFTIFEVPPRRNSRNM</sequence>
<evidence type="ECO:0000256" key="2">
    <source>
        <dbReference type="ARBA" id="ARBA00022692"/>
    </source>
</evidence>
<name>A0A915PLV1_9BILA</name>
<feature type="transmembrane region" description="Helical" evidence="5">
    <location>
        <begin position="6"/>
        <end position="29"/>
    </location>
</feature>
<keyword evidence="2 5" id="KW-0812">Transmembrane</keyword>
<organism evidence="6 7">
    <name type="scientific">Setaria digitata</name>
    <dbReference type="NCBI Taxonomy" id="48799"/>
    <lineage>
        <taxon>Eukaryota</taxon>
        <taxon>Metazoa</taxon>
        <taxon>Ecdysozoa</taxon>
        <taxon>Nematoda</taxon>
        <taxon>Chromadorea</taxon>
        <taxon>Rhabditida</taxon>
        <taxon>Spirurina</taxon>
        <taxon>Spiruromorpha</taxon>
        <taxon>Filarioidea</taxon>
        <taxon>Setariidae</taxon>
        <taxon>Setaria</taxon>
    </lineage>
</organism>
<keyword evidence="3 5" id="KW-1133">Transmembrane helix</keyword>
<comment type="subcellular location">
    <subcellularLocation>
        <location evidence="1">Membrane</location>
        <topology evidence="1">Multi-pass membrane protein</topology>
    </subcellularLocation>
</comment>
<reference evidence="7" key="1">
    <citation type="submission" date="2022-11" db="UniProtKB">
        <authorList>
            <consortium name="WormBaseParasite"/>
        </authorList>
    </citation>
    <scope>IDENTIFICATION</scope>
</reference>
<dbReference type="WBParaSite" id="sdigi.contig144.g5183.t1">
    <property type="protein sequence ID" value="sdigi.contig144.g5183.t1"/>
    <property type="gene ID" value="sdigi.contig144.g5183"/>
</dbReference>
<dbReference type="GO" id="GO:0016020">
    <property type="term" value="C:membrane"/>
    <property type="evidence" value="ECO:0007669"/>
    <property type="project" value="UniProtKB-SubCell"/>
</dbReference>
<dbReference type="Pfam" id="PF10292">
    <property type="entry name" value="7TM_GPCR_Srab"/>
    <property type="match status" value="1"/>
</dbReference>
<evidence type="ECO:0000256" key="4">
    <source>
        <dbReference type="ARBA" id="ARBA00023136"/>
    </source>
</evidence>
<evidence type="ECO:0000256" key="3">
    <source>
        <dbReference type="ARBA" id="ARBA00022989"/>
    </source>
</evidence>
<accession>A0A915PLV1</accession>
<dbReference type="Proteomes" id="UP000887581">
    <property type="component" value="Unplaced"/>
</dbReference>
<evidence type="ECO:0000256" key="5">
    <source>
        <dbReference type="SAM" id="Phobius"/>
    </source>
</evidence>
<protein>
    <submittedName>
        <fullName evidence="7">G-protein coupled receptors family 1 profile domain-containing protein</fullName>
    </submittedName>
</protein>
<keyword evidence="4 5" id="KW-0472">Membrane</keyword>
<dbReference type="PANTHER" id="PTHR46561">
    <property type="entry name" value="SERPENTINE RECEPTOR, CLASS AB (CLASS A-LIKE)-RELATED"/>
    <property type="match status" value="1"/>
</dbReference>
<feature type="transmembrane region" description="Helical" evidence="5">
    <location>
        <begin position="41"/>
        <end position="60"/>
    </location>
</feature>
<dbReference type="InterPro" id="IPR019408">
    <property type="entry name" value="7TM_GPCR_serpentine_rcpt_Srab"/>
</dbReference>